<organism evidence="4 5">
    <name type="scientific">Bdellovibrio bacteriovorus</name>
    <dbReference type="NCBI Taxonomy" id="959"/>
    <lineage>
        <taxon>Bacteria</taxon>
        <taxon>Pseudomonadati</taxon>
        <taxon>Bdellovibrionota</taxon>
        <taxon>Bdellovibrionia</taxon>
        <taxon>Bdellovibrionales</taxon>
        <taxon>Pseudobdellovibrionaceae</taxon>
        <taxon>Bdellovibrio</taxon>
    </lineage>
</organism>
<dbReference type="Gene3D" id="3.40.50.2300">
    <property type="match status" value="1"/>
</dbReference>
<evidence type="ECO:0000256" key="1">
    <source>
        <dbReference type="ARBA" id="ARBA00022553"/>
    </source>
</evidence>
<feature type="modified residue" description="4-aspartylphosphate" evidence="2">
    <location>
        <position position="60"/>
    </location>
</feature>
<dbReference type="PANTHER" id="PTHR44591">
    <property type="entry name" value="STRESS RESPONSE REGULATOR PROTEIN 1"/>
    <property type="match status" value="1"/>
</dbReference>
<reference evidence="4 5" key="1">
    <citation type="submission" date="2016-03" db="EMBL/GenBank/DDBJ databases">
        <authorList>
            <person name="Ploux O."/>
        </authorList>
    </citation>
    <scope>NUCLEOTIDE SEQUENCE [LARGE SCALE GENOMIC DNA]</scope>
    <source>
        <strain evidence="4 5">R0</strain>
    </source>
</reference>
<dbReference type="AlphaFoldDB" id="A0A150WS18"/>
<evidence type="ECO:0000259" key="3">
    <source>
        <dbReference type="PROSITE" id="PS50110"/>
    </source>
</evidence>
<dbReference type="Proteomes" id="UP000075320">
    <property type="component" value="Unassembled WGS sequence"/>
</dbReference>
<keyword evidence="1 2" id="KW-0597">Phosphoprotein</keyword>
<name>A0A150WS18_BDEBC</name>
<dbReference type="RefSeq" id="WP_061834572.1">
    <property type="nucleotide sequence ID" value="NZ_LUKE01000001.1"/>
</dbReference>
<dbReference type="OrthoDB" id="5293069at2"/>
<evidence type="ECO:0000313" key="5">
    <source>
        <dbReference type="Proteomes" id="UP000075320"/>
    </source>
</evidence>
<feature type="domain" description="Response regulatory" evidence="3">
    <location>
        <begin position="8"/>
        <end position="127"/>
    </location>
</feature>
<dbReference type="PROSITE" id="PS50110">
    <property type="entry name" value="RESPONSE_REGULATORY"/>
    <property type="match status" value="1"/>
</dbReference>
<comment type="caution">
    <text evidence="4">The sequence shown here is derived from an EMBL/GenBank/DDBJ whole genome shotgun (WGS) entry which is preliminary data.</text>
</comment>
<accession>A0A150WS18</accession>
<protein>
    <recommendedName>
        <fullName evidence="3">Response regulatory domain-containing protein</fullName>
    </recommendedName>
</protein>
<dbReference type="InterPro" id="IPR011006">
    <property type="entry name" value="CheY-like_superfamily"/>
</dbReference>
<gene>
    <name evidence="4" type="ORF">AZI86_08210</name>
</gene>
<evidence type="ECO:0000313" key="4">
    <source>
        <dbReference type="EMBL" id="KYG66995.1"/>
    </source>
</evidence>
<evidence type="ECO:0000256" key="2">
    <source>
        <dbReference type="PROSITE-ProRule" id="PRU00169"/>
    </source>
</evidence>
<dbReference type="PANTHER" id="PTHR44591:SF3">
    <property type="entry name" value="RESPONSE REGULATORY DOMAIN-CONTAINING PROTEIN"/>
    <property type="match status" value="1"/>
</dbReference>
<dbReference type="CDD" id="cd00156">
    <property type="entry name" value="REC"/>
    <property type="match status" value="1"/>
</dbReference>
<dbReference type="SMART" id="SM00448">
    <property type="entry name" value="REC"/>
    <property type="match status" value="1"/>
</dbReference>
<dbReference type="InterPro" id="IPR050595">
    <property type="entry name" value="Bact_response_regulator"/>
</dbReference>
<dbReference type="EMBL" id="LUKE01000001">
    <property type="protein sequence ID" value="KYG66995.1"/>
    <property type="molecule type" value="Genomic_DNA"/>
</dbReference>
<dbReference type="SUPFAM" id="SSF52172">
    <property type="entry name" value="CheY-like"/>
    <property type="match status" value="1"/>
</dbReference>
<dbReference type="Pfam" id="PF00072">
    <property type="entry name" value="Response_reg"/>
    <property type="match status" value="1"/>
</dbReference>
<sequence length="298" mass="34070">MYVKKPLQLLHVDDSSVLRKTIARGLEPFKEHYELTQVESVDEALHLMASGQKFDIILTDWLMNGKSGLQFLCLLKSDPAYHHLPVFFLTSEYDSNSLIIAVTHGASGILKKPTSGPDIHAYIQKKMSVIEESMMPKEDLFVVQAKPILNEIPRIQSFKSANDLKLSLEAIQKFKTKAAAFKWPLLADYSQKIEDTIQLTLKLEANLLTPITRLINEYQSCMDQALTDLEYGRPHQMMCENIDKNLKNYQVNLEAGWFTNRGPQENSNEVILPWATAVELQQHLTPEGLEILRQYLKR</sequence>
<dbReference type="GO" id="GO:0000160">
    <property type="term" value="P:phosphorelay signal transduction system"/>
    <property type="evidence" value="ECO:0007669"/>
    <property type="project" value="InterPro"/>
</dbReference>
<dbReference type="InterPro" id="IPR001789">
    <property type="entry name" value="Sig_transdc_resp-reg_receiver"/>
</dbReference>
<keyword evidence="5" id="KW-1185">Reference proteome</keyword>
<proteinExistence type="predicted"/>